<dbReference type="AlphaFoldDB" id="A0A9X1D3Y3"/>
<keyword evidence="3" id="KW-0808">Transferase</keyword>
<dbReference type="GO" id="GO:0032259">
    <property type="term" value="P:methylation"/>
    <property type="evidence" value="ECO:0007669"/>
    <property type="project" value="UniProtKB-KW"/>
</dbReference>
<evidence type="ECO:0000313" key="3">
    <source>
        <dbReference type="EMBL" id="MBT1154144.1"/>
    </source>
</evidence>
<dbReference type="InterPro" id="IPR013216">
    <property type="entry name" value="Methyltransf_11"/>
</dbReference>
<organism evidence="3 4">
    <name type="scientific">Aminobacter anthyllidis</name>
    <dbReference type="NCBI Taxonomy" id="1035067"/>
    <lineage>
        <taxon>Bacteria</taxon>
        <taxon>Pseudomonadati</taxon>
        <taxon>Pseudomonadota</taxon>
        <taxon>Alphaproteobacteria</taxon>
        <taxon>Hyphomicrobiales</taxon>
        <taxon>Phyllobacteriaceae</taxon>
        <taxon>Aminobacter</taxon>
    </lineage>
</organism>
<dbReference type="Pfam" id="PF08241">
    <property type="entry name" value="Methyltransf_11"/>
    <property type="match status" value="1"/>
</dbReference>
<accession>A0A9X1D3Y3</accession>
<dbReference type="PANTHER" id="PTHR43464">
    <property type="entry name" value="METHYLTRANSFERASE"/>
    <property type="match status" value="1"/>
</dbReference>
<evidence type="ECO:0000256" key="1">
    <source>
        <dbReference type="SAM" id="MobiDB-lite"/>
    </source>
</evidence>
<keyword evidence="3" id="KW-0489">Methyltransferase</keyword>
<feature type="compositionally biased region" description="Polar residues" evidence="1">
    <location>
        <begin position="26"/>
        <end position="41"/>
    </location>
</feature>
<sequence length="254" mass="28086">MTSLARRCPIALTPTANRSPGALTRPSPSATTPQRRPSHTNALYERPASWALLGDVKCQDVVDAGCGSGICSEKLAREGAKVSAFDITPEMTKLARKRCAGLDVDVREGDLAKPLDWLASDSADAILCSLALDYVEELRPVFAEFHRIARPGGRLVFSMGHPMRDWADPRTRGVADYFATNRWGLHWGGFGEPNPYVESYRRPLQDILNGLSDARWRLDRFVEPLPMAEMAVVDPEHFAELSHSPAFICVRAIK</sequence>
<feature type="domain" description="Methyltransferase type 11" evidence="2">
    <location>
        <begin position="62"/>
        <end position="157"/>
    </location>
</feature>
<feature type="region of interest" description="Disordered" evidence="1">
    <location>
        <begin position="11"/>
        <end position="41"/>
    </location>
</feature>
<comment type="caution">
    <text evidence="3">The sequence shown here is derived from an EMBL/GenBank/DDBJ whole genome shotgun (WGS) entry which is preliminary data.</text>
</comment>
<dbReference type="PANTHER" id="PTHR43464:SF23">
    <property type="entry name" value="JUVENILE HORMONE ACID O-METHYLTRANSFERASE"/>
    <property type="match status" value="1"/>
</dbReference>
<dbReference type="RefSeq" id="WP_214386605.1">
    <property type="nucleotide sequence ID" value="NZ_JAFLWW010000001.1"/>
</dbReference>
<dbReference type="CDD" id="cd02440">
    <property type="entry name" value="AdoMet_MTases"/>
    <property type="match status" value="1"/>
</dbReference>
<dbReference type="SUPFAM" id="SSF53335">
    <property type="entry name" value="S-adenosyl-L-methionine-dependent methyltransferases"/>
    <property type="match status" value="1"/>
</dbReference>
<name>A0A9X1D3Y3_9HYPH</name>
<dbReference type="Proteomes" id="UP001138921">
    <property type="component" value="Unassembled WGS sequence"/>
</dbReference>
<dbReference type="Gene3D" id="3.40.50.150">
    <property type="entry name" value="Vaccinia Virus protein VP39"/>
    <property type="match status" value="1"/>
</dbReference>
<gene>
    <name evidence="3" type="ORF">J1C56_00910</name>
</gene>
<evidence type="ECO:0000259" key="2">
    <source>
        <dbReference type="Pfam" id="PF08241"/>
    </source>
</evidence>
<keyword evidence="4" id="KW-1185">Reference proteome</keyword>
<reference evidence="3" key="1">
    <citation type="journal article" date="2021" name="Microorganisms">
        <title>Phylogenomic Reconstruction and Metabolic Potential of the Genus Aminobacter.</title>
        <authorList>
            <person name="Artuso I."/>
            <person name="Turrini P."/>
            <person name="Pirolo M."/>
            <person name="Lugli G.A."/>
            <person name="Ventura M."/>
            <person name="Visca P."/>
        </authorList>
    </citation>
    <scope>NUCLEOTIDE SEQUENCE</scope>
    <source>
        <strain evidence="3">LMG 26462</strain>
    </source>
</reference>
<protein>
    <submittedName>
        <fullName evidence="3">Methyltransferase domain-containing protein</fullName>
    </submittedName>
</protein>
<reference evidence="3" key="2">
    <citation type="submission" date="2021-03" db="EMBL/GenBank/DDBJ databases">
        <authorList>
            <person name="Artuso I."/>
            <person name="Turrini P."/>
            <person name="Pirolo M."/>
            <person name="Lugli G.A."/>
            <person name="Ventura M."/>
            <person name="Visca P."/>
        </authorList>
    </citation>
    <scope>NUCLEOTIDE SEQUENCE</scope>
    <source>
        <strain evidence="3">LMG 26462</strain>
    </source>
</reference>
<dbReference type="GO" id="GO:0010420">
    <property type="term" value="F:polyprenyldihydroxybenzoate methyltransferase activity"/>
    <property type="evidence" value="ECO:0007669"/>
    <property type="project" value="TreeGrafter"/>
</dbReference>
<proteinExistence type="predicted"/>
<dbReference type="EMBL" id="JAFLWW010000001">
    <property type="protein sequence ID" value="MBT1154144.1"/>
    <property type="molecule type" value="Genomic_DNA"/>
</dbReference>
<evidence type="ECO:0000313" key="4">
    <source>
        <dbReference type="Proteomes" id="UP001138921"/>
    </source>
</evidence>
<dbReference type="InterPro" id="IPR029063">
    <property type="entry name" value="SAM-dependent_MTases_sf"/>
</dbReference>